<dbReference type="GO" id="GO:0003700">
    <property type="term" value="F:DNA-binding transcription factor activity"/>
    <property type="evidence" value="ECO:0007669"/>
    <property type="project" value="InterPro"/>
</dbReference>
<dbReference type="InterPro" id="IPR036388">
    <property type="entry name" value="WH-like_DNA-bd_sf"/>
</dbReference>
<evidence type="ECO:0000256" key="1">
    <source>
        <dbReference type="ARBA" id="ARBA00009437"/>
    </source>
</evidence>
<dbReference type="InterPro" id="IPR005119">
    <property type="entry name" value="LysR_subst-bd"/>
</dbReference>
<organism evidence="6 7">
    <name type="scientific">Naasia lichenicola</name>
    <dbReference type="NCBI Taxonomy" id="2565933"/>
    <lineage>
        <taxon>Bacteria</taxon>
        <taxon>Bacillati</taxon>
        <taxon>Actinomycetota</taxon>
        <taxon>Actinomycetes</taxon>
        <taxon>Micrococcales</taxon>
        <taxon>Microbacteriaceae</taxon>
        <taxon>Naasia</taxon>
    </lineage>
</organism>
<dbReference type="Pfam" id="PF00126">
    <property type="entry name" value="HTH_1"/>
    <property type="match status" value="1"/>
</dbReference>
<dbReference type="GO" id="GO:0003677">
    <property type="term" value="F:DNA binding"/>
    <property type="evidence" value="ECO:0007669"/>
    <property type="project" value="UniProtKB-KW"/>
</dbReference>
<dbReference type="SUPFAM" id="SSF46785">
    <property type="entry name" value="Winged helix' DNA-binding domain"/>
    <property type="match status" value="1"/>
</dbReference>
<dbReference type="Gene3D" id="1.10.10.10">
    <property type="entry name" value="Winged helix-like DNA-binding domain superfamily/Winged helix DNA-binding domain"/>
    <property type="match status" value="1"/>
</dbReference>
<comment type="caution">
    <text evidence="6">The sequence shown here is derived from an EMBL/GenBank/DDBJ whole genome shotgun (WGS) entry which is preliminary data.</text>
</comment>
<dbReference type="PANTHER" id="PTHR30346">
    <property type="entry name" value="TRANSCRIPTIONAL DUAL REGULATOR HCAR-RELATED"/>
    <property type="match status" value="1"/>
</dbReference>
<evidence type="ECO:0000256" key="3">
    <source>
        <dbReference type="ARBA" id="ARBA00023125"/>
    </source>
</evidence>
<accession>A0A4S4FEZ2</accession>
<keyword evidence="2" id="KW-0805">Transcription regulation</keyword>
<keyword evidence="3" id="KW-0238">DNA-binding</keyword>
<dbReference type="InterPro" id="IPR036390">
    <property type="entry name" value="WH_DNA-bd_sf"/>
</dbReference>
<dbReference type="PANTHER" id="PTHR30346:SF29">
    <property type="entry name" value="LYSR SUBSTRATE-BINDING"/>
    <property type="match status" value="1"/>
</dbReference>
<proteinExistence type="inferred from homology"/>
<protein>
    <submittedName>
        <fullName evidence="6">LysR family transcriptional regulator</fullName>
    </submittedName>
</protein>
<dbReference type="InterPro" id="IPR000847">
    <property type="entry name" value="LysR_HTH_N"/>
</dbReference>
<gene>
    <name evidence="6" type="ORF">E6C64_18640</name>
</gene>
<dbReference type="EMBL" id="SSSM01000007">
    <property type="protein sequence ID" value="THG28134.1"/>
    <property type="molecule type" value="Genomic_DNA"/>
</dbReference>
<evidence type="ECO:0000256" key="4">
    <source>
        <dbReference type="ARBA" id="ARBA00023163"/>
    </source>
</evidence>
<reference evidence="6 7" key="1">
    <citation type="submission" date="2019-04" db="EMBL/GenBank/DDBJ databases">
        <authorList>
            <person name="Jiang L."/>
        </authorList>
    </citation>
    <scope>NUCLEOTIDE SEQUENCE [LARGE SCALE GENOMIC DNA]</scope>
    <source>
        <strain evidence="6 7">YIM 131853</strain>
    </source>
</reference>
<feature type="domain" description="HTH lysR-type" evidence="5">
    <location>
        <begin position="47"/>
        <end position="104"/>
    </location>
</feature>
<evidence type="ECO:0000313" key="7">
    <source>
        <dbReference type="Proteomes" id="UP000309133"/>
    </source>
</evidence>
<dbReference type="Gene3D" id="3.40.190.10">
    <property type="entry name" value="Periplasmic binding protein-like II"/>
    <property type="match status" value="2"/>
</dbReference>
<dbReference type="GO" id="GO:0032993">
    <property type="term" value="C:protein-DNA complex"/>
    <property type="evidence" value="ECO:0007669"/>
    <property type="project" value="TreeGrafter"/>
</dbReference>
<dbReference type="AlphaFoldDB" id="A0A4S4FEZ2"/>
<keyword evidence="4" id="KW-0804">Transcription</keyword>
<sequence length="341" mass="36693">MPSWTENIEARANRGAENFTIRFDQIPFSTSNARSWLVSSATMDGDLDLGRLRALVELERRGTMAAVGAATGYGTSAVSQQLAALQRQVGVTLFEADGRRVRLTLPGRRLAAHGARILADVTAATLDLRADSAPHGVVRVAAYTTAARMLVVPALAELADAHPLVQVQLLEAEPSEMDELLDADRIDLGFTYDYTLAPRIWTHTVRPIASRAMVLVVPPEMDLPDRIASTADLDALRDVPWIGNSRNTGDDELAARLCALAGWAPVVGHQADSLSLVIDLVLAGHGVAILPTDSPEVNRGRLVPIDIADIRRRMWAITRPGMESWPAIAAVTSAVEHATAV</sequence>
<evidence type="ECO:0000256" key="2">
    <source>
        <dbReference type="ARBA" id="ARBA00023015"/>
    </source>
</evidence>
<evidence type="ECO:0000259" key="5">
    <source>
        <dbReference type="PROSITE" id="PS50931"/>
    </source>
</evidence>
<dbReference type="Proteomes" id="UP000309133">
    <property type="component" value="Unassembled WGS sequence"/>
</dbReference>
<evidence type="ECO:0000313" key="6">
    <source>
        <dbReference type="EMBL" id="THG28134.1"/>
    </source>
</evidence>
<dbReference type="Pfam" id="PF03466">
    <property type="entry name" value="LysR_substrate"/>
    <property type="match status" value="1"/>
</dbReference>
<dbReference type="PROSITE" id="PS50931">
    <property type="entry name" value="HTH_LYSR"/>
    <property type="match status" value="1"/>
</dbReference>
<dbReference type="SUPFAM" id="SSF53850">
    <property type="entry name" value="Periplasmic binding protein-like II"/>
    <property type="match status" value="1"/>
</dbReference>
<name>A0A4S4FEZ2_9MICO</name>
<comment type="similarity">
    <text evidence="1">Belongs to the LysR transcriptional regulatory family.</text>
</comment>
<keyword evidence="7" id="KW-1185">Reference proteome</keyword>